<reference evidence="1" key="1">
    <citation type="journal article" date="2012" name="PLoS ONE">
        <title>Gene sets for utilization of primary and secondary nutrition supplies in the distal gut of endangered iberian lynx.</title>
        <authorList>
            <person name="Alcaide M."/>
            <person name="Messina E."/>
            <person name="Richter M."/>
            <person name="Bargiela R."/>
            <person name="Peplies J."/>
            <person name="Huws S.A."/>
            <person name="Newbold C.J."/>
            <person name="Golyshin P.N."/>
            <person name="Simon M.A."/>
            <person name="Lopez G."/>
            <person name="Yakimov M.M."/>
            <person name="Ferrer M."/>
        </authorList>
    </citation>
    <scope>NUCLEOTIDE SEQUENCE</scope>
</reference>
<organism evidence="1">
    <name type="scientific">gut metagenome</name>
    <dbReference type="NCBI Taxonomy" id="749906"/>
    <lineage>
        <taxon>unclassified sequences</taxon>
        <taxon>metagenomes</taxon>
        <taxon>organismal metagenomes</taxon>
    </lineage>
</organism>
<evidence type="ECO:0000313" key="1">
    <source>
        <dbReference type="EMBL" id="EJW97825.1"/>
    </source>
</evidence>
<dbReference type="EMBL" id="AMCI01004566">
    <property type="protein sequence ID" value="EJW97825.1"/>
    <property type="molecule type" value="Genomic_DNA"/>
</dbReference>
<comment type="caution">
    <text evidence="1">The sequence shown here is derived from an EMBL/GenBank/DDBJ whole genome shotgun (WGS) entry which is preliminary data.</text>
</comment>
<name>J9CCX0_9ZZZZ</name>
<dbReference type="AlphaFoldDB" id="J9CCX0"/>
<accession>J9CCX0</accession>
<gene>
    <name evidence="1" type="ORF">EVA_14068</name>
</gene>
<proteinExistence type="predicted"/>
<protein>
    <submittedName>
        <fullName evidence="1">Uncharacterized protein</fullName>
    </submittedName>
</protein>
<sequence>MVIITIHLTQQQCNIHKHRNHHGTHSFGIVLYCLILM</sequence>